<evidence type="ECO:0000256" key="12">
    <source>
        <dbReference type="SAM" id="Phobius"/>
    </source>
</evidence>
<keyword evidence="4 12" id="KW-0812">Transmembrane</keyword>
<protein>
    <recommendedName>
        <fullName evidence="2 11">Protoheme IX farnesyltransferase, mitochondrial</fullName>
        <ecNumber evidence="11">2.5.1.-</ecNumber>
    </recommendedName>
    <alternativeName>
        <fullName evidence="10 11">Heme O synthase</fullName>
    </alternativeName>
</protein>
<evidence type="ECO:0000313" key="14">
    <source>
        <dbReference type="Proteomes" id="UP000054251"/>
    </source>
</evidence>
<keyword evidence="3 11" id="KW-0808">Transferase</keyword>
<dbReference type="GO" id="GO:0031966">
    <property type="term" value="C:mitochondrial membrane"/>
    <property type="evidence" value="ECO:0007669"/>
    <property type="project" value="UniProtKB-SubCell"/>
</dbReference>
<dbReference type="InterPro" id="IPR044878">
    <property type="entry name" value="UbiA_sf"/>
</dbReference>
<gene>
    <name evidence="13" type="ORF">AC631_05734</name>
</gene>
<dbReference type="Proteomes" id="UP000054251">
    <property type="component" value="Unassembled WGS sequence"/>
</dbReference>
<proteinExistence type="inferred from homology"/>
<dbReference type="PROSITE" id="PS00943">
    <property type="entry name" value="UBIA"/>
    <property type="match status" value="1"/>
</dbReference>
<dbReference type="PANTHER" id="PTHR43448">
    <property type="entry name" value="PROTOHEME IX FARNESYLTRANSFERASE, MITOCHONDRIAL"/>
    <property type="match status" value="1"/>
</dbReference>
<keyword evidence="5" id="KW-0809">Transit peptide</keyword>
<evidence type="ECO:0000256" key="3">
    <source>
        <dbReference type="ARBA" id="ARBA00022679"/>
    </source>
</evidence>
<dbReference type="RefSeq" id="XP_015464605.1">
    <property type="nucleotide sequence ID" value="XM_015614563.1"/>
</dbReference>
<name>A0A0V1PQH6_9ASCO</name>
<dbReference type="GO" id="GO:0008495">
    <property type="term" value="F:protoheme IX farnesyltransferase activity"/>
    <property type="evidence" value="ECO:0007669"/>
    <property type="project" value="InterPro"/>
</dbReference>
<keyword evidence="8 11" id="KW-0350">Heme biosynthesis</keyword>
<dbReference type="Gene3D" id="1.10.357.140">
    <property type="entry name" value="UbiA prenyltransferase"/>
    <property type="match status" value="1"/>
</dbReference>
<keyword evidence="7 11" id="KW-0496">Mitochondrion</keyword>
<evidence type="ECO:0000256" key="6">
    <source>
        <dbReference type="ARBA" id="ARBA00022989"/>
    </source>
</evidence>
<dbReference type="InterPro" id="IPR016315">
    <property type="entry name" value="Protohaem_IX_farnesylTrfase_mt"/>
</dbReference>
<dbReference type="GO" id="GO:0006784">
    <property type="term" value="P:heme A biosynthetic process"/>
    <property type="evidence" value="ECO:0007669"/>
    <property type="project" value="TreeGrafter"/>
</dbReference>
<sequence length="462" mass="51368">MSQKLLAFPRLNYISNFNFFYKNTTKNLILDQNFIGNLYLTSTCRKLVTVPSNRNIVTTSSNLKENGSSSILENVATKVLNCQEPEAKLSQKIDTNKESSNKIENTHIPFKVVPKELGKPSSTAATTSSKSRTNLRTIIQPYVKLTKPNLTVLVTLSSICSYAISPYTVSLPELLFLTVGTALCSGAANAINMGREPEFDKKMPRTVGRPVVRGLISPKQAYQFAGITGSLGCTMLFLGVNPTVSFLGFLNIVLYAWIYTSLKRKSIINTWVGAIVGAIPPLMGWAASSPLDHPGAWCLAGLLYAWQFPHFNALSHNIADQYKGAGYVMTAAENPKLNARVALRYSLLMFPLCFGLSYFEITDWVFQLDSAIANSWLTYLAYKFWMQIKLNYTINSKPTADGIAMANIHAKKLFWGSVWHLPAVLILAMLHKKGQWDRLLIYLGLKSQDDRKLQPSNNIGLI</sequence>
<dbReference type="InterPro" id="IPR006369">
    <property type="entry name" value="Protohaem_IX_farnesylTrfase"/>
</dbReference>
<dbReference type="OrthoDB" id="5211at2759"/>
<organism evidence="13 14">
    <name type="scientific">Debaryomyces fabryi</name>
    <dbReference type="NCBI Taxonomy" id="58627"/>
    <lineage>
        <taxon>Eukaryota</taxon>
        <taxon>Fungi</taxon>
        <taxon>Dikarya</taxon>
        <taxon>Ascomycota</taxon>
        <taxon>Saccharomycotina</taxon>
        <taxon>Pichiomycetes</taxon>
        <taxon>Debaryomycetaceae</taxon>
        <taxon>Debaryomyces</taxon>
    </lineage>
</organism>
<dbReference type="InterPro" id="IPR030470">
    <property type="entry name" value="UbiA_prenylTrfase_CS"/>
</dbReference>
<keyword evidence="9 11" id="KW-0472">Membrane</keyword>
<dbReference type="PANTHER" id="PTHR43448:SF2">
    <property type="entry name" value="PROTOHEME IX FARNESYLTRANSFERASE, MITOCHONDRIAL"/>
    <property type="match status" value="1"/>
</dbReference>
<dbReference type="CDD" id="cd13957">
    <property type="entry name" value="PT_UbiA_Cox10"/>
    <property type="match status" value="1"/>
</dbReference>
<evidence type="ECO:0000313" key="13">
    <source>
        <dbReference type="EMBL" id="KRZ98502.1"/>
    </source>
</evidence>
<dbReference type="FunFam" id="1.10.357.140:FF:000004">
    <property type="entry name" value="Protoheme IX farnesyltransferase, mitochondrial"/>
    <property type="match status" value="1"/>
</dbReference>
<feature type="transmembrane region" description="Helical" evidence="12">
    <location>
        <begin position="244"/>
        <end position="262"/>
    </location>
</feature>
<comment type="caution">
    <text evidence="13">The sequence shown here is derived from an EMBL/GenBank/DDBJ whole genome shotgun (WGS) entry which is preliminary data.</text>
</comment>
<comment type="function">
    <text evidence="11">Converts protoheme IX and farnesyl diphosphate to heme O.</text>
</comment>
<evidence type="ECO:0000256" key="1">
    <source>
        <dbReference type="ARBA" id="ARBA00004225"/>
    </source>
</evidence>
<evidence type="ECO:0000256" key="8">
    <source>
        <dbReference type="ARBA" id="ARBA00023133"/>
    </source>
</evidence>
<evidence type="ECO:0000256" key="2">
    <source>
        <dbReference type="ARBA" id="ARBA00016335"/>
    </source>
</evidence>
<dbReference type="Pfam" id="PF01040">
    <property type="entry name" value="UbiA"/>
    <property type="match status" value="1"/>
</dbReference>
<evidence type="ECO:0000256" key="7">
    <source>
        <dbReference type="ARBA" id="ARBA00023128"/>
    </source>
</evidence>
<reference evidence="13 14" key="1">
    <citation type="submission" date="2015-11" db="EMBL/GenBank/DDBJ databases">
        <title>The genome of Debaryomyces fabryi.</title>
        <authorList>
            <person name="Tafer H."/>
            <person name="Lopandic K."/>
        </authorList>
    </citation>
    <scope>NUCLEOTIDE SEQUENCE [LARGE SCALE GENOMIC DNA]</scope>
    <source>
        <strain evidence="13 14">CBS 789</strain>
    </source>
</reference>
<evidence type="ECO:0000256" key="4">
    <source>
        <dbReference type="ARBA" id="ARBA00022692"/>
    </source>
</evidence>
<evidence type="ECO:0000256" key="11">
    <source>
        <dbReference type="PIRNR" id="PIRNR001773"/>
    </source>
</evidence>
<evidence type="ECO:0000256" key="9">
    <source>
        <dbReference type="ARBA" id="ARBA00023136"/>
    </source>
</evidence>
<comment type="similarity">
    <text evidence="11">Belongs to the ubiA prenyltransferase family.</text>
</comment>
<dbReference type="NCBIfam" id="TIGR01473">
    <property type="entry name" value="cyoE_ctaB"/>
    <property type="match status" value="1"/>
</dbReference>
<dbReference type="EMBL" id="LMYN01000265">
    <property type="protein sequence ID" value="KRZ98502.1"/>
    <property type="molecule type" value="Genomic_DNA"/>
</dbReference>
<dbReference type="PIRSF" id="PIRSF001773">
    <property type="entry name" value="COX10"/>
    <property type="match status" value="1"/>
</dbReference>
<comment type="subcellular location">
    <subcellularLocation>
        <location evidence="1">Mitochondrion membrane</location>
        <topology evidence="1">Multi-pass membrane protein</topology>
    </subcellularLocation>
</comment>
<dbReference type="GeneID" id="26842743"/>
<dbReference type="EC" id="2.5.1.-" evidence="11"/>
<feature type="transmembrane region" description="Helical" evidence="12">
    <location>
        <begin position="413"/>
        <end position="430"/>
    </location>
</feature>
<accession>A0A0V1PQH6</accession>
<keyword evidence="6 12" id="KW-1133">Transmembrane helix</keyword>
<evidence type="ECO:0000256" key="5">
    <source>
        <dbReference type="ARBA" id="ARBA00022946"/>
    </source>
</evidence>
<dbReference type="AlphaFoldDB" id="A0A0V1PQH6"/>
<evidence type="ECO:0000256" key="10">
    <source>
        <dbReference type="ARBA" id="ARBA00030253"/>
    </source>
</evidence>
<dbReference type="InterPro" id="IPR000537">
    <property type="entry name" value="UbiA_prenyltransferase"/>
</dbReference>
<keyword evidence="14" id="KW-1185">Reference proteome</keyword>